<dbReference type="Gene3D" id="3.30.559.30">
    <property type="entry name" value="Nonribosomal peptide synthetase, condensation domain"/>
    <property type="match status" value="8"/>
</dbReference>
<dbReference type="InterPro" id="IPR001242">
    <property type="entry name" value="Condensation_dom"/>
</dbReference>
<dbReference type="Gene3D" id="3.40.50.980">
    <property type="match status" value="8"/>
</dbReference>
<feature type="domain" description="Carrier" evidence="5">
    <location>
        <begin position="1049"/>
        <end position="1123"/>
    </location>
</feature>
<feature type="domain" description="Carrier" evidence="5">
    <location>
        <begin position="5639"/>
        <end position="5713"/>
    </location>
</feature>
<evidence type="ECO:0000259" key="5">
    <source>
        <dbReference type="PROSITE" id="PS50075"/>
    </source>
</evidence>
<organism evidence="6 7">
    <name type="scientific">Chitinophaga pinensis (strain ATCC 43595 / DSM 2588 / LMG 13176 / NBRC 15968 / NCIMB 11800 / UQM 2034)</name>
    <dbReference type="NCBI Taxonomy" id="485918"/>
    <lineage>
        <taxon>Bacteria</taxon>
        <taxon>Pseudomonadati</taxon>
        <taxon>Bacteroidota</taxon>
        <taxon>Chitinophagia</taxon>
        <taxon>Chitinophagales</taxon>
        <taxon>Chitinophagaceae</taxon>
        <taxon>Chitinophaga</taxon>
    </lineage>
</organism>
<dbReference type="Pfam" id="PF00550">
    <property type="entry name" value="PP-binding"/>
    <property type="match status" value="4"/>
</dbReference>
<dbReference type="PROSITE" id="PS00455">
    <property type="entry name" value="AMP_BINDING"/>
    <property type="match status" value="4"/>
</dbReference>
<dbReference type="NCBIfam" id="NF004282">
    <property type="entry name" value="PRK05691.1"/>
    <property type="match status" value="4"/>
</dbReference>
<dbReference type="InterPro" id="IPR010071">
    <property type="entry name" value="AA_adenyl_dom"/>
</dbReference>
<dbReference type="GO" id="GO:0003824">
    <property type="term" value="F:catalytic activity"/>
    <property type="evidence" value="ECO:0007669"/>
    <property type="project" value="InterPro"/>
</dbReference>
<dbReference type="CDD" id="cd17643">
    <property type="entry name" value="A_NRPS_Cytc1-like"/>
    <property type="match status" value="1"/>
</dbReference>
<dbReference type="Pfam" id="PF00668">
    <property type="entry name" value="Condensation"/>
    <property type="match status" value="8"/>
</dbReference>
<keyword evidence="4" id="KW-0597">Phosphoprotein</keyword>
<dbReference type="CDD" id="cd19534">
    <property type="entry name" value="E_NRPS"/>
    <property type="match status" value="4"/>
</dbReference>
<dbReference type="GO" id="GO:0044550">
    <property type="term" value="P:secondary metabolite biosynthetic process"/>
    <property type="evidence" value="ECO:0007669"/>
    <property type="project" value="UniProtKB-ARBA"/>
</dbReference>
<dbReference type="InterPro" id="IPR000873">
    <property type="entry name" value="AMP-dep_synth/lig_dom"/>
</dbReference>
<evidence type="ECO:0000256" key="1">
    <source>
        <dbReference type="ARBA" id="ARBA00001957"/>
    </source>
</evidence>
<dbReference type="OrthoDB" id="4317020at2"/>
<dbReference type="FunFam" id="3.40.50.980:FF:000001">
    <property type="entry name" value="Non-ribosomal peptide synthetase"/>
    <property type="match status" value="4"/>
</dbReference>
<dbReference type="PANTHER" id="PTHR45398">
    <property type="match status" value="1"/>
</dbReference>
<comment type="cofactor">
    <cofactor evidence="1">
        <name>pantetheine 4'-phosphate</name>
        <dbReference type="ChEBI" id="CHEBI:47942"/>
    </cofactor>
</comment>
<dbReference type="GO" id="GO:0031177">
    <property type="term" value="F:phosphopantetheine binding"/>
    <property type="evidence" value="ECO:0007669"/>
    <property type="project" value="InterPro"/>
</dbReference>
<dbReference type="PROSITE" id="PS50075">
    <property type="entry name" value="CARRIER"/>
    <property type="match status" value="4"/>
</dbReference>
<dbReference type="Pfam" id="PF13193">
    <property type="entry name" value="AMP-binding_C"/>
    <property type="match status" value="4"/>
</dbReference>
<dbReference type="EMBL" id="CP001699">
    <property type="protein sequence ID" value="ACU62620.1"/>
    <property type="molecule type" value="Genomic_DNA"/>
</dbReference>
<dbReference type="Pfam" id="PF00501">
    <property type="entry name" value="AMP-binding"/>
    <property type="match status" value="4"/>
</dbReference>
<sequence>MSSNKIIDILYRAKKQRIGLTLLKDDLEVKMLADAIPDENLLEDIKSNSLAIVDFLKSEKWKSRKVVAEAMNIPLSERPPIIPLSYSQERLWLIDRLKGSTQYHLPWVFQLSGHLDVAILEDAFRELVGRHEILRTVIRETDGVGSQYILNEGGWQMKYTESSDILRGGSSVEEYINGQIFKPFNLSEEMLLRVELIWLEEDEHILVAVLHHIVFDGWSISVMVKELTNLYRFRQQGISGALPPLKLQYADYAIWQRQHLSNGNFQTKLDYWVRQLTGVLPLELPVDFERAAEQGINGGKVSRSISGELKDKLNLLCRQEGVTLFMLLLSAFKVLLQRYSKQEDICVGTPIAGRQYKELEGLIGFFVNTIALRSDLSGNPRFSELLQSVRSTTLNAYENQEIPFERIVEALKVPRDLSRNAIFQVMFALQNLPDSDELDFSGIRLTPQGTEKFTSQFELNFNVTTSSQGIALTVTYLSDLYKESSVGAMLEQYEQLLHSIVADVNTPIGHLKTLSASDELQLLTKFNKTDISYPAHDTILGLFEKHVIATPDAIALTVGDEHISYLELDRRSNRLGNHLRSLAIQEDMLVPLCTERTVDMVVGILGILKSGAAYVPIDPAYPVDRIKYIIEDCGAAICVTDDAGRQAIIGASGERKIICISDPAEWSGMDYADSVPNNLHAYHLAYVIYTSGSTGLPKGVLVEHRNVVRLFKTDKALYDFGSSDVWTLFHSFCFDFSVWELFGAILNGGRVVIVSKEVSRDTELFVSLLSREKVTILNQTPGAFYTLQDIVLDTMPALQLRYVIFGGEALHPARLEKWMTHFPSCRMINMYGITETTVHVTYKEIGQKEVQEKVSNIGAAIPTLQCYILDEWGGLCGIGIPGELYVGGAGVSRGYLNRRELTSGKFVKDPFSKLPEARMYKSGDLARWMADGNIEYLGRADDQVKIRGFRIELGEVESVLSEAPGVLRSVVLMKTDDSGHKMLVAYIVVSGMSDKSHILQYAANRLPDYMIPAVLVELEHIPLTSNGKIDRKQLLAINVNTIQRAGYVAPRNETERHLVSIWEELLGVPHVGIYDNFFELGGDSIITIQVVSRARKLGYGLKPKDLFTQQHVAALAAMLSGVSDYRHHSTEQGILSGSAGLLPIQSWYLESMPADISHYNQDVLLHIDKRLSREFQESALQQLVNRHDALRLRYKFMDGIWEQEYGDYIPKLEVHDLQHITDSAGLLAQIQEIGTYVQGSLDITSGILVRAALILTPASESANRLLLVVHHLGIDGVSWRIILEDFDQLLSAYNNGHNVDMGLKSSSYRSWHETLKAYGSSARLQDQHSWWKSVQQSYLPLPTDKLHQGPVLMSDMYSYSVKMPADLTRQLLQEVPRVYHTEINDVLLGGLSRTLSGWTGREDVVIGLEGHGREQLDEGIDLSRTVGWFTSLYPVQLTRPAADGARDWLISTKEQLRRVPDKGIGYGVLKYLNGDPSFSGNSPWDIVFNYLGQLDSVKSSHDWFSPSDEPHGPAAGANQPSGGLMVVNSMVYGGELWISWSYSRHHFEEQTIRMLCDNYVEDLSLLIGHCVSGVKSSYTPSDYGLGEDVSYEELDAFIEGQEGGRRRGDQLESIYRLSGLQQGMLFHSLYNASASGTYITQFNSVLDNVNVSLFRQVWQILLSRHSILRSSFYHDVFRIMVQVVYRDVEMPIEEYDYRGEQDAVSLIAAYREGDRLRGFSFERGPLMRVSLIRTSDIRYYMTWSFHHILLDGWSVPLLMQEFLEVYEQLFCGSVLSFREEDRYEDYIRYIREKDHYSSSSYWRGYLSGLESGTLLPFMDVATERTKGNGIYKEEVLRLDRSVLSSIERYAHQHRLTVNTLMQGVWSILLHKYTGSDDIVYGVIVSGRPAELKGIEHRVGMYINTQPLRSRWRSGQDISLWLEQLQQEQLQSREHQYSSLNLVQGHAGVSGDLFDSTLAFQNYPVSKVLSERKWSLDVRSLEVQEQDNYPLSITISASEELHIQFKYNSVVLEGGYVAQSLAQFHHVLQQVISGTVRSLEDIVLLPEEEQSRVLSYSRGAAVESSGEEHLLSLFMRQVEAQSDSVALVCGERELSYGELDAQSDKVMAYLHKAGVIAGELIPVVGDRSMEMVIGMLGVLKAGCAYVPVDSSYPAQRIMYMLSDTGSRVVLSDGSLSSGVLSGAEVSSLVSLEWIIAGEAISSSERRSVVPSDESIAYVIYTSGSTGVPKGVQISHGNLLNYIRYGMREYVGTGGVGSGSYVHLSFSFDASVTGLFVPLLSGRLVVLSRGSGHEVFEDVYLRRYAPYDFIKLTPSHLSLLGHSLGSDLLPGDVTGRLIIGGEELHRHHLSGLASDSRVELINEYGPTETTVGVSVYRCHMGAEYQEGSHGLSIGRPIDNVSLYILDDSGCLSGIGIPGELYIGGLQVGAGYLNKGEETAARFLRGGIPASGEAVLYRTGDVARWLPDGTIEFLGRKDEQVKLRGYRIESGEIEAVINEATAMSQCVVVVHEGIQGNKQLIGYITGKDADFDKTLLYTHLRSRLPEYMVPAQLIFLDQLPLTSNGKVDRRQLSAMDISQTITSGFVAPRNELESQLAAIWAELLGVDGVGIHDNFFELGGDSIISIQVVSRARKAGYALQVGDLFSSQTIAELSVSLLTRVSSLFRTGDDEQERLTGEAGLLPIQSWYLERKTTDVSHFNQDILLNIDKRLSRETLQACLQQLINYHDALRLRYKFMDGIWEQEYGDYIPKLEVHDLQHITDSAGLLAQIKEIGTYVQGSLDITSGILVRAALILTPASESANRLLLVVHHLGIDGVSWRIILEDFDQLLSAYNNGHNVDMGLKSSSYRSWHETLKAYGSSARLQDQHSWWKSVQQSYLPLPTDKLHQGPVLMSDMYSYSVKMPADLTRQLLQEVPRVYHTEINDVLLGGLSRTLSGWTGREDVVIGLEGHGREQLDEGIDLSRTVGWFTSLYPVQLTRPAADGARDWLISTKEQLRRVPDKGIGYGVLKYLNGDPSFSGNSPWDIVFNYLGQLDSVKSSHDWFSPSDEPHGPAAGANQPSGGLMVVNSMVYGGELWISWSYSRHHFEEQTIRMLCDNYVEDLSLLIGHCVSGVKSSYTPSDYGLGEDVSYEELDAFIEGQEGGRRRGDQLESIYRLSGLQQGMLFHSLYNASANGTYITQFNSVLDNVNVSLFRQVWQILLSRHSILRSSFYHDVFRIMVQVVYRDVEMPIEEYDYRGEQDAVSLIAAYREGDRLRGFSFERGPLMRVSLIRTSDIRYYMTWSFHHILLDGWSVPLLMQEFLEVYEQLSCGSVLPFREEDRYEDYIRYIREKDHYSSSSYWGGYLSGLESGTLLPFMDVATERTKGNGIYKEEVLRLDRSVLSSIERYAHQHRLTVNTLMQGVWSILLHKYTGSDDIVYGVIVSGRPAELKGIEHRVGMYINTQPLRSRWRSGQDISLWLEQLQQEQLQSREHQYSSLNLVQGHAGVSGDLFDSTLAFQNYPVSKVLSERKWSLDVRSLEVQEQDNYPLSITISASEELHIQFKYNSVVLEGGYVAQSLAQFHHVLQQVISGTVRSLEDIVLLPEEEQTRVLSYSHGAAVESSGEEHLLSLFMRQVEAQSDSVALVCGERKLSYGELDAQSDKVMAYLHKAGVIAGELVPVVGDRSMEMVIGMLGVLKAGCAYVPVDSSYPAQRIMYMLSDTGSRVVLSDGSLSSGVLSGAEVSSLVSLEWIIAGEAISSSERRSVVPSDESIAYVIYTSGSTGVPKGVQISHGNLLNYIRYGMREYVGTGGVGSGSYVHLSFSFDASVTGLFVPLLSGRLVVLSRGSGHEVFEDVYLRRYAPYDFIKLTPSHLSLLGHSLGSDLLPGDVTGRLIIGGEELHRHHLSGLASDSRVELINEYGPTETTVGVSVYRCHMGAEYQEGSHGISIGRPIDNVSLYILDDSGCLSGIGIPGELYIGGLQVGAGYLNKGEETAARFLRGGIPALGEAVLYRTGDVARWLPDGTIEFLGRKDEQVKLRGYRIELGEIENVLNSAPGVSESVVLLRELQSGQPHLSAYIVSNSSFNREALLLYLRDLLPEYMIPHHLNEVSEIPLTAHGKVDRERLLSASAGITESRSYVAPETAVEIGLAAIWSELLGVTKVGIHDNFFELGGDSIISIQVVSRARKAGYYLKPQELFTYQTIATLSSVIGSRQVSGVILAEQDRLTGKAGLLPIQSWYLHRDTVDISHFNQDVLLNIDKRVNWQTLQISIQQLINQHDALRFRYKLRDGIWEQEYGDHIFKLEIHDLKSSTDNSELLSGIQSIAAETQSSLDIIKGILIKSVLILTPAWESYNRLLIVIHHLSVDGVSWRIILEDLDQLLLGNNTDLGLKSSSYRSWHETLKSYGNSARLQDQHSWWKSVQQAYLPLPTDKLHQGPVLMSDMYSYSVKMPADLTRQLLQEVPRVYHTEINDVLLGGLSRTLSGWTGREDVVIGLEGHGREQLDEGIDLSRTVGWFTSLYPVQLTRPAADGARDWLISTKEQLRRVPDRGIGYGVLKYLNGDTSFSGNSPWDIVFNYLGQLDSVKSSHDWFSPSDEPHGPAAGANQPSGGLMMVNSMVYGGELWISWSYSRHHFEEQTIRMLCDNYVEDLSLLIGHCVSGVKSSYTPSDYGLGEDVSYEELDAFAEAQEGGRRRGDLIESIYRLNGLQQGILFHGLYDAQSGAYVDTISCRLLNLDVSVFRQVWKQLLSHHTILRSGFFYDVFRIPVQCVYRDVEMDIAVLDYRNIEEADQRRVIKEHIAQERQKGFKYSHPPLIRILLLQTGPEEYHMLFTFYHILLDGWSTAVLMKEFRELYEQLSINALPVQVEEDRYEDYIRYISNKDKYQSAAYWKKYLSGVNGATLLPFISNKSDRTRGAGKFESELLQLNKSATTLIETYARQNRVTVNTVMQGVWSRLLHTYTGHQRVVYGVIVSGRPADLKDVEQRVGMYINTLPLCSSLSKDQNISEWLQQLQAEQMESREHQYTALNDIQSRTNVRGDLFDSIMIFENYPVETKAITYDSPLQVRELSSDELDNYPLSIAISLKDVIAIQIKYNADLLDPFYARQIRIHFEYVLSQITNGTVLNTSALRLLTAAEERRLLKEFNSPLTDNLSEVTLSDLFMQQAVVAPDSPALLFESSVLTYRELDERSNQLAHYLIGQGIMPENRIGICLERGMEMIVSILGILKSGGAYVPLDPSHPSERLRYITADSGCSIILTNTANINHLPYSEHIALFQLDKSAEILSGMPVTKVVQHASGSNLAYMIYTSGTTGQPKGVEVPHHAVVHLIRSQISYFGIDRTDRILQFSNYSFDASVEQIFLALSAGGTLVLMSDQTLHDGERLCSLLEETGITHLHATPGFLSTLRAGRYGGLRRVIAGGDVCPSDLARNWGAYVRFYNEYGPTETTVTAIEYEYLEEIDHPGGLVPIGRPLANTLAYILDEQGLILPPGICGELYIGGYQVARGYHNQPVLTEEKFVPDPFAGVAGRRMYRTGDLASWTQDGTLLFHGRIDDQVKVRGYRIEPGEIESVLSSYEGVDQSVVVVHEERAGQKQLIGYIVSDTALNTELVLSYLRSRLPEYMLPVHIIRLDVIPLTTNGKVDRSALSNRAISMTSASDYAGPRNEVEQNLSIIWSELLGVDDIGIHDNFFELGGDSIITIQVVSRARKAGYALQVVDLFSSQTIAELSDVVSGRGAFYDVASSEQGRLSGSAGLLPIQSWYFDRAPEDISHYNQDILLNIDKRISRETLQSALQQLVGHHDALRFRYRKENGKWQQHYGDYIPRLKVHDLQSVADTKALLSHIQDIGEQTQRSLDIFQGALVSAALMLTPSSETANRLLLVIHHLAVDGVSWRILLEELDQLLSAFQNGDTVSPARKTSSYRTWYETLKRYGTDAALQDTRAWWQSVHQSYKPLRKDKPEAGIGLLGDQRTYTAKLPVELTRQLIQEVPRVYQTEINDVLLSALGRILCRWMEEDSIVLGLEGHGREALSNEVDLSRTVGWFTNLYPVRLTRPVTDGDRDWLIGTKESLRQIPAKGIGYGVLKYINEDHSLSGEQPWDIMFNYLGQLDNITAGREWFSPASEVHGQVSAPGQQAFSKMVLNSIVYGGELWVSWSYSSLQYEELTIKSLCDDYILSLTQMIRHCLEQEKSIYTPSDYGLGKDVTYEELNKFLEDTQDTDENILSF</sequence>
<dbReference type="InterPro" id="IPR006162">
    <property type="entry name" value="Ppantetheine_attach_site"/>
</dbReference>
<name>A0A979G8B3_CHIPD</name>
<dbReference type="Gene3D" id="2.30.38.10">
    <property type="entry name" value="Luciferase, Domain 3"/>
    <property type="match status" value="4"/>
</dbReference>
<dbReference type="InterPro" id="IPR010060">
    <property type="entry name" value="NRPS_synth"/>
</dbReference>
<comment type="similarity">
    <text evidence="2">Belongs to the ATP-dependent AMP-binding enzyme family.</text>
</comment>
<evidence type="ECO:0000256" key="2">
    <source>
        <dbReference type="ARBA" id="ARBA00006432"/>
    </source>
</evidence>
<evidence type="ECO:0000313" key="7">
    <source>
        <dbReference type="Proteomes" id="UP000002215"/>
    </source>
</evidence>
<dbReference type="NCBIfam" id="TIGR01733">
    <property type="entry name" value="AA-adenyl-dom"/>
    <property type="match status" value="4"/>
</dbReference>
<dbReference type="PANTHER" id="PTHR45398:SF1">
    <property type="entry name" value="ENZYME, PUTATIVE (JCVI)-RELATED"/>
    <property type="match status" value="1"/>
</dbReference>
<dbReference type="CDD" id="cd05930">
    <property type="entry name" value="A_NRPS"/>
    <property type="match status" value="3"/>
</dbReference>
<dbReference type="FunFam" id="1.10.1200.10:FF:000005">
    <property type="entry name" value="Nonribosomal peptide synthetase 1"/>
    <property type="match status" value="4"/>
</dbReference>
<dbReference type="SUPFAM" id="SSF47336">
    <property type="entry name" value="ACP-like"/>
    <property type="match status" value="4"/>
</dbReference>
<dbReference type="KEGG" id="cpi:Cpin_5189"/>
<dbReference type="FunFam" id="3.40.50.980:FF:000002">
    <property type="entry name" value="Enterobactin synthetase component F"/>
    <property type="match status" value="1"/>
</dbReference>
<dbReference type="InterPro" id="IPR009081">
    <property type="entry name" value="PP-bd_ACP"/>
</dbReference>
<dbReference type="Gene3D" id="1.10.1200.10">
    <property type="entry name" value="ACP-like"/>
    <property type="match status" value="4"/>
</dbReference>
<dbReference type="SUPFAM" id="SSF52777">
    <property type="entry name" value="CoA-dependent acyltransferases"/>
    <property type="match status" value="16"/>
</dbReference>
<dbReference type="FunFam" id="3.30.300.30:FF:000010">
    <property type="entry name" value="Enterobactin synthetase component F"/>
    <property type="match status" value="1"/>
</dbReference>
<reference evidence="7" key="1">
    <citation type="submission" date="2009-08" db="EMBL/GenBank/DDBJ databases">
        <title>The complete genome of Chitinophaga pinensis DSM 2588.</title>
        <authorList>
            <consortium name="US DOE Joint Genome Institute (JGI-PGF)"/>
            <person name="Lucas S."/>
            <person name="Copeland A."/>
            <person name="Lapidus A."/>
            <person name="Glavina del Rio T."/>
            <person name="Dalin E."/>
            <person name="Tice H."/>
            <person name="Bruce D."/>
            <person name="Goodwin L."/>
            <person name="Pitluck S."/>
            <person name="Kyrpides N."/>
            <person name="Mavromatis K."/>
            <person name="Ivanova N."/>
            <person name="Mikhailova N."/>
            <person name="Sims D."/>
            <person name="Meinche L."/>
            <person name="Brettin T."/>
            <person name="Detter J.C."/>
            <person name="Han C."/>
            <person name="Larimer F."/>
            <person name="Land M."/>
            <person name="Hauser L."/>
            <person name="Markowitz V."/>
            <person name="Cheng J.-F."/>
            <person name="Hugenholtz P."/>
            <person name="Woyke T."/>
            <person name="Wu D."/>
            <person name="Spring S."/>
            <person name="Klenk H.-P."/>
            <person name="Eisen J.A."/>
        </authorList>
    </citation>
    <scope>NUCLEOTIDE SEQUENCE [LARGE SCALE GENOMIC DNA]</scope>
    <source>
        <strain evidence="7">ATCC 43595 / DSM 2588 / LMG 13176 / NBRC 15968 / NCIMB 11800 / UQM 2034</strain>
    </source>
</reference>
<proteinExistence type="inferred from homology"/>
<dbReference type="InterPro" id="IPR020845">
    <property type="entry name" value="AMP-binding_CS"/>
</dbReference>
<feature type="domain" description="Carrier" evidence="5">
    <location>
        <begin position="4120"/>
        <end position="4194"/>
    </location>
</feature>
<dbReference type="FunFam" id="3.30.300.30:FF:000015">
    <property type="entry name" value="Nonribosomal peptide synthase SidD"/>
    <property type="match status" value="1"/>
</dbReference>
<dbReference type="NCBIfam" id="NF003417">
    <property type="entry name" value="PRK04813.1"/>
    <property type="match status" value="4"/>
</dbReference>
<dbReference type="CDD" id="cd19543">
    <property type="entry name" value="DCL_NRPS"/>
    <property type="match status" value="1"/>
</dbReference>
<dbReference type="InterPro" id="IPR023213">
    <property type="entry name" value="CAT-like_dom_sf"/>
</dbReference>
<dbReference type="CDD" id="cd19531">
    <property type="entry name" value="LCL_NRPS-like"/>
    <property type="match status" value="1"/>
</dbReference>
<evidence type="ECO:0000313" key="6">
    <source>
        <dbReference type="EMBL" id="ACU62620.1"/>
    </source>
</evidence>
<keyword evidence="3" id="KW-0596">Phosphopantetheine</keyword>
<dbReference type="InterPro" id="IPR045851">
    <property type="entry name" value="AMP-bd_C_sf"/>
</dbReference>
<dbReference type="PROSITE" id="PS00012">
    <property type="entry name" value="PHOSPHOPANTETHEINE"/>
    <property type="match status" value="4"/>
</dbReference>
<feature type="domain" description="Carrier" evidence="5">
    <location>
        <begin position="2584"/>
        <end position="2658"/>
    </location>
</feature>
<dbReference type="GO" id="GO:0043041">
    <property type="term" value="P:amino acid activation for nonribosomal peptide biosynthetic process"/>
    <property type="evidence" value="ECO:0007669"/>
    <property type="project" value="UniProtKB-ARBA"/>
</dbReference>
<accession>A0A979G8B3</accession>
<dbReference type="Proteomes" id="UP000002215">
    <property type="component" value="Chromosome"/>
</dbReference>
<gene>
    <name evidence="6" type="ordered locus">Cpin_5189</name>
</gene>
<dbReference type="InterPro" id="IPR025110">
    <property type="entry name" value="AMP-bd_C"/>
</dbReference>
<evidence type="ECO:0000256" key="3">
    <source>
        <dbReference type="ARBA" id="ARBA00022450"/>
    </source>
</evidence>
<dbReference type="SMART" id="SM00823">
    <property type="entry name" value="PKS_PP"/>
    <property type="match status" value="4"/>
</dbReference>
<dbReference type="NCBIfam" id="TIGR01720">
    <property type="entry name" value="NRPS-para261"/>
    <property type="match status" value="4"/>
</dbReference>
<dbReference type="InterPro" id="IPR020806">
    <property type="entry name" value="PKS_PP-bd"/>
</dbReference>
<reference evidence="6 7" key="2">
    <citation type="journal article" date="2010" name="Stand. Genomic Sci.">
        <title>Complete genome sequence of Chitinophaga pinensis type strain (UQM 2034).</title>
        <authorList>
            <person name="Glavina Del Rio T."/>
            <person name="Abt B."/>
            <person name="Spring S."/>
            <person name="Lapidus A."/>
            <person name="Nolan M."/>
            <person name="Tice H."/>
            <person name="Copeland A."/>
            <person name="Cheng J.F."/>
            <person name="Chen F."/>
            <person name="Bruce D."/>
            <person name="Goodwin L."/>
            <person name="Pitluck S."/>
            <person name="Ivanova N."/>
            <person name="Mavromatis K."/>
            <person name="Mikhailova N."/>
            <person name="Pati A."/>
            <person name="Chen A."/>
            <person name="Palaniappan K."/>
            <person name="Land M."/>
            <person name="Hauser L."/>
            <person name="Chang Y.J."/>
            <person name="Jeffries C.D."/>
            <person name="Chain P."/>
            <person name="Saunders E."/>
            <person name="Detter J.C."/>
            <person name="Brettin T."/>
            <person name="Rohde M."/>
            <person name="Goker M."/>
            <person name="Bristow J."/>
            <person name="Eisen J.A."/>
            <person name="Markowitz V."/>
            <person name="Hugenholtz P."/>
            <person name="Kyrpides N.C."/>
            <person name="Klenk H.P."/>
            <person name="Lucas S."/>
        </authorList>
    </citation>
    <scope>NUCLEOTIDE SEQUENCE [LARGE SCALE GENOMIC DNA]</scope>
    <source>
        <strain evidence="7">ATCC 43595 / DSM 2588 / LMG 13176 / NBRC 15968 / NCIMB 11800 / UQM 2034</strain>
    </source>
</reference>
<dbReference type="SUPFAM" id="SSF56801">
    <property type="entry name" value="Acetyl-CoA synthetase-like"/>
    <property type="match status" value="4"/>
</dbReference>
<dbReference type="InterPro" id="IPR036736">
    <property type="entry name" value="ACP-like_sf"/>
</dbReference>
<dbReference type="FunFam" id="3.40.50.12780:FF:000012">
    <property type="entry name" value="Non-ribosomal peptide synthetase"/>
    <property type="match status" value="2"/>
</dbReference>
<dbReference type="Gene3D" id="3.30.300.30">
    <property type="match status" value="4"/>
</dbReference>
<dbReference type="Gene3D" id="3.30.559.10">
    <property type="entry name" value="Chloramphenicol acetyltransferase-like domain"/>
    <property type="match status" value="8"/>
</dbReference>
<protein>
    <submittedName>
        <fullName evidence="6">Amino acid adenylation domain protein</fullName>
    </submittedName>
</protein>
<dbReference type="RefSeq" id="WP_012792788.1">
    <property type="nucleotide sequence ID" value="NC_013132.1"/>
</dbReference>
<evidence type="ECO:0000256" key="4">
    <source>
        <dbReference type="ARBA" id="ARBA00022553"/>
    </source>
</evidence>